<sequence>MKLAIIPSLLVLFVSGCTTAPQFTEIESDICPTKENRTLVAETKANYKNKTLYWCDYKHVYKSSGHVIDTVSPTYTVYDNRFYAYEGELFSQEKQVINFIDDEIKEEVKKARLEKEAACQASSKCMKARESEKKKEIEQQAKYNNICASFYSDLESKTNFELSRIVFARPMVTGTYTCSAQGFVITPHGKQFKQVQITGSPETGVYEYK</sequence>
<dbReference type="EMBL" id="PYMA01000004">
    <property type="protein sequence ID" value="PSW20274.1"/>
    <property type="molecule type" value="Genomic_DNA"/>
</dbReference>
<comment type="caution">
    <text evidence="2">The sequence shown here is derived from an EMBL/GenBank/DDBJ whole genome shotgun (WGS) entry which is preliminary data.</text>
</comment>
<dbReference type="PROSITE" id="PS51257">
    <property type="entry name" value="PROKAR_LIPOPROTEIN"/>
    <property type="match status" value="1"/>
</dbReference>
<proteinExistence type="predicted"/>
<protein>
    <recommendedName>
        <fullName evidence="4">Lipoprotein</fullName>
    </recommendedName>
</protein>
<organism evidence="2 3">
    <name type="scientific">Photobacterium sanctipauli</name>
    <dbReference type="NCBI Taxonomy" id="1342794"/>
    <lineage>
        <taxon>Bacteria</taxon>
        <taxon>Pseudomonadati</taxon>
        <taxon>Pseudomonadota</taxon>
        <taxon>Gammaproteobacteria</taxon>
        <taxon>Vibrionales</taxon>
        <taxon>Vibrionaceae</taxon>
        <taxon>Photobacterium</taxon>
    </lineage>
</organism>
<keyword evidence="1" id="KW-0732">Signal</keyword>
<dbReference type="AlphaFoldDB" id="A0A2T3NVG8"/>
<evidence type="ECO:0000256" key="1">
    <source>
        <dbReference type="SAM" id="SignalP"/>
    </source>
</evidence>
<gene>
    <name evidence="2" type="ORF">C9I98_09475</name>
</gene>
<reference evidence="2 3" key="1">
    <citation type="submission" date="2018-01" db="EMBL/GenBank/DDBJ databases">
        <title>Whole genome sequencing of Histamine producing bacteria.</title>
        <authorList>
            <person name="Butler K."/>
        </authorList>
    </citation>
    <scope>NUCLEOTIDE SEQUENCE [LARGE SCALE GENOMIC DNA]</scope>
    <source>
        <strain evidence="2 3">DSM 100436</strain>
    </source>
</reference>
<evidence type="ECO:0008006" key="4">
    <source>
        <dbReference type="Google" id="ProtNLM"/>
    </source>
</evidence>
<dbReference type="RefSeq" id="WP_036828911.1">
    <property type="nucleotide sequence ID" value="NZ_JGVO01001085.1"/>
</dbReference>
<evidence type="ECO:0000313" key="3">
    <source>
        <dbReference type="Proteomes" id="UP000241771"/>
    </source>
</evidence>
<keyword evidence="3" id="KW-1185">Reference proteome</keyword>
<name>A0A2T3NVG8_9GAMM</name>
<evidence type="ECO:0000313" key="2">
    <source>
        <dbReference type="EMBL" id="PSW20274.1"/>
    </source>
</evidence>
<dbReference type="Proteomes" id="UP000241771">
    <property type="component" value="Unassembled WGS sequence"/>
</dbReference>
<feature type="signal peptide" evidence="1">
    <location>
        <begin position="1"/>
        <end position="20"/>
    </location>
</feature>
<feature type="chain" id="PRO_5015773057" description="Lipoprotein" evidence="1">
    <location>
        <begin position="21"/>
        <end position="209"/>
    </location>
</feature>
<accession>A0A2T3NVG8</accession>